<evidence type="ECO:0000313" key="6">
    <source>
        <dbReference type="EMBL" id="RDB20658.1"/>
    </source>
</evidence>
<evidence type="ECO:0000256" key="1">
    <source>
        <dbReference type="ARBA" id="ARBA00022723"/>
    </source>
</evidence>
<protein>
    <recommendedName>
        <fullName evidence="5">MYND-type domain-containing protein</fullName>
    </recommendedName>
</protein>
<evidence type="ECO:0000259" key="5">
    <source>
        <dbReference type="PROSITE" id="PS50865"/>
    </source>
</evidence>
<keyword evidence="3" id="KW-0862">Zinc</keyword>
<organism evidence="6 7">
    <name type="scientific">Hypsizygus marmoreus</name>
    <name type="common">White beech mushroom</name>
    <name type="synonym">Agaricus marmoreus</name>
    <dbReference type="NCBI Taxonomy" id="39966"/>
    <lineage>
        <taxon>Eukaryota</taxon>
        <taxon>Fungi</taxon>
        <taxon>Dikarya</taxon>
        <taxon>Basidiomycota</taxon>
        <taxon>Agaricomycotina</taxon>
        <taxon>Agaricomycetes</taxon>
        <taxon>Agaricomycetidae</taxon>
        <taxon>Agaricales</taxon>
        <taxon>Tricholomatineae</taxon>
        <taxon>Lyophyllaceae</taxon>
        <taxon>Hypsizygus</taxon>
    </lineage>
</organism>
<evidence type="ECO:0000313" key="7">
    <source>
        <dbReference type="Proteomes" id="UP000076154"/>
    </source>
</evidence>
<comment type="caution">
    <text evidence="6">The sequence shown here is derived from an EMBL/GenBank/DDBJ whole genome shotgun (WGS) entry which is preliminary data.</text>
</comment>
<dbReference type="Pfam" id="PF01753">
    <property type="entry name" value="zf-MYND"/>
    <property type="match status" value="1"/>
</dbReference>
<accession>A0A369JFH0</accession>
<evidence type="ECO:0000256" key="3">
    <source>
        <dbReference type="ARBA" id="ARBA00022833"/>
    </source>
</evidence>
<dbReference type="OrthoDB" id="432970at2759"/>
<dbReference type="Proteomes" id="UP000076154">
    <property type="component" value="Unassembled WGS sequence"/>
</dbReference>
<proteinExistence type="predicted"/>
<evidence type="ECO:0000256" key="2">
    <source>
        <dbReference type="ARBA" id="ARBA00022771"/>
    </source>
</evidence>
<dbReference type="SUPFAM" id="SSF144232">
    <property type="entry name" value="HIT/MYND zinc finger-like"/>
    <property type="match status" value="1"/>
</dbReference>
<dbReference type="GO" id="GO:0008270">
    <property type="term" value="F:zinc ion binding"/>
    <property type="evidence" value="ECO:0007669"/>
    <property type="project" value="UniProtKB-KW"/>
</dbReference>
<name>A0A369JFH0_HYPMA</name>
<keyword evidence="7" id="KW-1185">Reference proteome</keyword>
<feature type="domain" description="MYND-type" evidence="5">
    <location>
        <begin position="253"/>
        <end position="302"/>
    </location>
</feature>
<dbReference type="InterPro" id="IPR002893">
    <property type="entry name" value="Znf_MYND"/>
</dbReference>
<dbReference type="EMBL" id="LUEZ02000058">
    <property type="protein sequence ID" value="RDB20658.1"/>
    <property type="molecule type" value="Genomic_DNA"/>
</dbReference>
<sequence>MQSTDSEDTAPRSASTDRPSQIALKFGFDPLLIETDSTRWNKEWEKALRSLAAGPPKEIFDLFGDVLGRLFAQHTNPDVEPVHWLQTQKDDVRKFQKITTDMYNMLDEKGHFRTAWILLDEKERQRHIQNGLREACDLDKGRAFFAFIDDYRKNITNAAPEIYIVQSAWWETVANSCGPLTESAETIVSSITLSRNEFIAAFAAHVGLSILKDFALGSPGMNPVVEMIDTEPIFARGIGKALANVRSKPLIRCENCTKSPDMIEGSPKFMMCSVCKSKLDFVVHYCSLTCQKDDWRNHKKHCGRQKVSKKLRGTVNDPYWMHPDVPEYVRDSIPSPAENVAITDLGFPPPNHSRSYSPALQRQIMLCLGDKNVDYFLFDASDHPIRVYLPPTTTRWLFREMRTAALSSEPEHGVLTMGEYLIKRMSDQPGLSRERILDQLGREYGEDMKAKITQFETFSVVGGVLPGSTFLEKMGENVTTMMPRLSNP</sequence>
<gene>
    <name evidence="6" type="ORF">Hypma_012229</name>
</gene>
<keyword evidence="2 4" id="KW-0863">Zinc-finger</keyword>
<reference evidence="6" key="1">
    <citation type="submission" date="2018-04" db="EMBL/GenBank/DDBJ databases">
        <title>Whole genome sequencing of Hypsizygus marmoreus.</title>
        <authorList>
            <person name="Choi I.-G."/>
            <person name="Min B."/>
            <person name="Kim J.-G."/>
            <person name="Kim S."/>
            <person name="Oh Y.-L."/>
            <person name="Kong W.-S."/>
            <person name="Park H."/>
            <person name="Jeong J."/>
            <person name="Song E.-S."/>
        </authorList>
    </citation>
    <scope>NUCLEOTIDE SEQUENCE [LARGE SCALE GENOMIC DNA]</scope>
    <source>
        <strain evidence="6">51987-8</strain>
    </source>
</reference>
<dbReference type="Gene3D" id="6.10.140.2220">
    <property type="match status" value="1"/>
</dbReference>
<dbReference type="PROSITE" id="PS50865">
    <property type="entry name" value="ZF_MYND_2"/>
    <property type="match status" value="1"/>
</dbReference>
<keyword evidence="1" id="KW-0479">Metal-binding</keyword>
<evidence type="ECO:0000256" key="4">
    <source>
        <dbReference type="PROSITE-ProRule" id="PRU00134"/>
    </source>
</evidence>
<dbReference type="InParanoid" id="A0A369JFH0"/>
<dbReference type="AlphaFoldDB" id="A0A369JFH0"/>